<dbReference type="InterPro" id="IPR004177">
    <property type="entry name" value="DDHD_dom"/>
</dbReference>
<dbReference type="Pfam" id="PF02862">
    <property type="entry name" value="DDHD"/>
    <property type="match status" value="1"/>
</dbReference>
<evidence type="ECO:0000313" key="3">
    <source>
        <dbReference type="EMBL" id="EDK38818.2"/>
    </source>
</evidence>
<dbReference type="AlphaFoldDB" id="A5DI15"/>
<dbReference type="OMA" id="RWFYAID"/>
<dbReference type="VEuPathDB" id="FungiDB:PGUG_02916"/>
<sequence length="591" mass="68751">MFLLSFHRTLSPRTLSARAFSVSRCLCADEKSKSPRVKWFYATDIPIRKPAWFEYKKEKDPEKFIPFSENDSERLEKAFRNYYDKTDKNNSTQSRSVDVNEDRLFKVDLEKFELSPVFWDGPVFEVRRGTWFYRDGIPLSRKLAQKIEDGYQKRKHLLRGRDSVKDNWKLVKEYKQKVQRFNDESAIQKKEKISDDSDYEDIVDLGDGSLVLYCTDCDAVIFRDDMKTKFNLEVLRNLGPTPASLLSVQKLQRGFTDDLTETILDSLPSNPLPEVSEIFQNEVTKVLDPSSTKPEMLSDETQNRQEKNEIESDYDHNLSQNDAEREIDHLILCVHGIGQVLGSKYESINFTHSVNVMRNTMRSVYESEEEYHKMAYGDKDSSERKRNNRIQVLPISWRHKIDFHPKKALEEVDDEGENRLPALSEINVDGVKPLRNLVGDVALDILLYYDQKYVDQIFKTVTEELNRVYSLYMERNPNFKGKIHIMGHSLGSCIAFDILAAQPEDVDKDKIDTSKHLKFDVENLFCVGSPVGMFKLLGRKNIVRRSAKNSDSVEDLVSPKCERIYNIFHPCDPVGYRMEPLIKSRFAKFKT</sequence>
<dbReference type="InterPro" id="IPR055555">
    <property type="entry name" value="PA-PLA1_DUF7131"/>
</dbReference>
<protein>
    <recommendedName>
        <fullName evidence="2">DDHD domain-containing protein</fullName>
    </recommendedName>
</protein>
<feature type="compositionally biased region" description="Basic and acidic residues" evidence="1">
    <location>
        <begin position="301"/>
        <end position="312"/>
    </location>
</feature>
<dbReference type="PANTHER" id="PTHR23509:SF10">
    <property type="entry name" value="LD21067P"/>
    <property type="match status" value="1"/>
</dbReference>
<dbReference type="OrthoDB" id="69269at2759"/>
<dbReference type="GO" id="GO:0046337">
    <property type="term" value="P:phosphatidylethanolamine metabolic process"/>
    <property type="evidence" value="ECO:0007669"/>
    <property type="project" value="EnsemblFungi"/>
</dbReference>
<proteinExistence type="predicted"/>
<dbReference type="FunCoup" id="A5DI15">
    <property type="interactions" value="3"/>
</dbReference>
<accession>A5DI15</accession>
<dbReference type="PANTHER" id="PTHR23509">
    <property type="entry name" value="PA-PL1 PHOSPHOLIPASE FAMILY"/>
    <property type="match status" value="1"/>
</dbReference>
<dbReference type="HOGENOM" id="CLU_007365_0_0_1"/>
<dbReference type="SUPFAM" id="SSF53474">
    <property type="entry name" value="alpha/beta-Hydrolases"/>
    <property type="match status" value="1"/>
</dbReference>
<dbReference type="KEGG" id="pgu:PGUG_02916"/>
<dbReference type="eggNOG" id="KOG2308">
    <property type="taxonomic scope" value="Eukaryota"/>
</dbReference>
<reference evidence="3 4" key="1">
    <citation type="journal article" date="2009" name="Nature">
        <title>Evolution of pathogenicity and sexual reproduction in eight Candida genomes.</title>
        <authorList>
            <person name="Butler G."/>
            <person name="Rasmussen M.D."/>
            <person name="Lin M.F."/>
            <person name="Santos M.A."/>
            <person name="Sakthikumar S."/>
            <person name="Munro C.A."/>
            <person name="Rheinbay E."/>
            <person name="Grabherr M."/>
            <person name="Forche A."/>
            <person name="Reedy J.L."/>
            <person name="Agrafioti I."/>
            <person name="Arnaud M.B."/>
            <person name="Bates S."/>
            <person name="Brown A.J."/>
            <person name="Brunke S."/>
            <person name="Costanzo M.C."/>
            <person name="Fitzpatrick D.A."/>
            <person name="de Groot P.W."/>
            <person name="Harris D."/>
            <person name="Hoyer L.L."/>
            <person name="Hube B."/>
            <person name="Klis F.M."/>
            <person name="Kodira C."/>
            <person name="Lennard N."/>
            <person name="Logue M.E."/>
            <person name="Martin R."/>
            <person name="Neiman A.M."/>
            <person name="Nikolaou E."/>
            <person name="Quail M.A."/>
            <person name="Quinn J."/>
            <person name="Santos M.C."/>
            <person name="Schmitzberger F.F."/>
            <person name="Sherlock G."/>
            <person name="Shah P."/>
            <person name="Silverstein K.A."/>
            <person name="Skrzypek M.S."/>
            <person name="Soll D."/>
            <person name="Staggs R."/>
            <person name="Stansfield I."/>
            <person name="Stumpf M.P."/>
            <person name="Sudbery P.E."/>
            <person name="Srikantha T."/>
            <person name="Zeng Q."/>
            <person name="Berman J."/>
            <person name="Berriman M."/>
            <person name="Heitman J."/>
            <person name="Gow N.A."/>
            <person name="Lorenz M.C."/>
            <person name="Birren B.W."/>
            <person name="Kellis M."/>
            <person name="Cuomo C.A."/>
        </authorList>
    </citation>
    <scope>NUCLEOTIDE SEQUENCE [LARGE SCALE GENOMIC DNA]</scope>
    <source>
        <strain evidence="4">ATCC 6260 / CBS 566 / DSM 6381 / JCM 1539 / NBRC 10279 / NRRL Y-324</strain>
    </source>
</reference>
<dbReference type="STRING" id="294746.A5DI15"/>
<dbReference type="InterPro" id="IPR029058">
    <property type="entry name" value="AB_hydrolase_fold"/>
</dbReference>
<feature type="region of interest" description="Disordered" evidence="1">
    <location>
        <begin position="289"/>
        <end position="312"/>
    </location>
</feature>
<evidence type="ECO:0000259" key="2">
    <source>
        <dbReference type="PROSITE" id="PS51043"/>
    </source>
</evidence>
<name>A5DI15_PICGU</name>
<gene>
    <name evidence="3" type="ORF">PGUG_02916</name>
</gene>
<dbReference type="Proteomes" id="UP000001997">
    <property type="component" value="Unassembled WGS sequence"/>
</dbReference>
<dbReference type="InterPro" id="IPR057826">
    <property type="entry name" value="WWE_C20G8.02"/>
</dbReference>
<evidence type="ECO:0000313" key="4">
    <source>
        <dbReference type="Proteomes" id="UP000001997"/>
    </source>
</evidence>
<dbReference type="SMART" id="SM01127">
    <property type="entry name" value="DDHD"/>
    <property type="match status" value="1"/>
</dbReference>
<dbReference type="GeneID" id="5126520"/>
<organism evidence="3 4">
    <name type="scientific">Meyerozyma guilliermondii (strain ATCC 6260 / CBS 566 / DSM 6381 / JCM 1539 / NBRC 10279 / NRRL Y-324)</name>
    <name type="common">Yeast</name>
    <name type="synonym">Candida guilliermondii</name>
    <dbReference type="NCBI Taxonomy" id="294746"/>
    <lineage>
        <taxon>Eukaryota</taxon>
        <taxon>Fungi</taxon>
        <taxon>Dikarya</taxon>
        <taxon>Ascomycota</taxon>
        <taxon>Saccharomycotina</taxon>
        <taxon>Pichiomycetes</taxon>
        <taxon>Debaryomycetaceae</taxon>
        <taxon>Meyerozyma</taxon>
    </lineage>
</organism>
<dbReference type="RefSeq" id="XP_001485187.2">
    <property type="nucleotide sequence ID" value="XM_001485137.1"/>
</dbReference>
<dbReference type="PROSITE" id="PS51043">
    <property type="entry name" value="DDHD"/>
    <property type="match status" value="1"/>
</dbReference>
<dbReference type="GO" id="GO:0046872">
    <property type="term" value="F:metal ion binding"/>
    <property type="evidence" value="ECO:0007669"/>
    <property type="project" value="InterPro"/>
</dbReference>
<dbReference type="GO" id="GO:0032048">
    <property type="term" value="P:cardiolipin metabolic process"/>
    <property type="evidence" value="ECO:0007669"/>
    <property type="project" value="EnsemblFungi"/>
</dbReference>
<feature type="domain" description="DDHD" evidence="2">
    <location>
        <begin position="517"/>
        <end position="591"/>
    </location>
</feature>
<evidence type="ECO:0000256" key="1">
    <source>
        <dbReference type="SAM" id="MobiDB-lite"/>
    </source>
</evidence>
<keyword evidence="4" id="KW-1185">Reference proteome</keyword>
<dbReference type="InterPro" id="IPR058055">
    <property type="entry name" value="PA-PLA1"/>
</dbReference>
<dbReference type="Pfam" id="PF23463">
    <property type="entry name" value="WWE_2"/>
    <property type="match status" value="1"/>
</dbReference>
<dbReference type="InParanoid" id="A5DI15"/>
<dbReference type="GO" id="GO:0005759">
    <property type="term" value="C:mitochondrial matrix"/>
    <property type="evidence" value="ECO:0007669"/>
    <property type="project" value="EnsemblFungi"/>
</dbReference>
<dbReference type="Pfam" id="PF23465">
    <property type="entry name" value="DUF7131"/>
    <property type="match status" value="1"/>
</dbReference>
<dbReference type="EMBL" id="CH408157">
    <property type="protein sequence ID" value="EDK38818.2"/>
    <property type="molecule type" value="Genomic_DNA"/>
</dbReference>
<dbReference type="GO" id="GO:0008970">
    <property type="term" value="F:phospholipase A1 activity"/>
    <property type="evidence" value="ECO:0007669"/>
    <property type="project" value="EnsemblFungi"/>
</dbReference>